<evidence type="ECO:0000313" key="8">
    <source>
        <dbReference type="EMBL" id="BCB25605.1"/>
    </source>
</evidence>
<keyword evidence="3 6" id="KW-0694">RNA-binding</keyword>
<evidence type="ECO:0000256" key="4">
    <source>
        <dbReference type="ARBA" id="ARBA00023015"/>
    </source>
</evidence>
<gene>
    <name evidence="6 8" type="primary">nusB</name>
    <name evidence="8" type="ORF">SKTS_04910</name>
</gene>
<accession>A0A6F8VA16</accession>
<dbReference type="PANTHER" id="PTHR11078">
    <property type="entry name" value="N UTILIZATION SUBSTANCE PROTEIN B-RELATED"/>
    <property type="match status" value="1"/>
</dbReference>
<evidence type="ECO:0000256" key="6">
    <source>
        <dbReference type="HAMAP-Rule" id="MF_00073"/>
    </source>
</evidence>
<dbReference type="AlphaFoldDB" id="A0A6F8VA16"/>
<evidence type="ECO:0000259" key="7">
    <source>
        <dbReference type="Pfam" id="PF01029"/>
    </source>
</evidence>
<dbReference type="InterPro" id="IPR035926">
    <property type="entry name" value="NusB-like_sf"/>
</dbReference>
<dbReference type="KEGG" id="slac:SKTS_04910"/>
<dbReference type="EMBL" id="AP022853">
    <property type="protein sequence ID" value="BCB25605.1"/>
    <property type="molecule type" value="Genomic_DNA"/>
</dbReference>
<feature type="domain" description="NusB/RsmB/TIM44" evidence="7">
    <location>
        <begin position="6"/>
        <end position="130"/>
    </location>
</feature>
<dbReference type="GO" id="GO:0031564">
    <property type="term" value="P:transcription antitermination"/>
    <property type="evidence" value="ECO:0007669"/>
    <property type="project" value="UniProtKB-KW"/>
</dbReference>
<keyword evidence="9" id="KW-1185">Reference proteome</keyword>
<dbReference type="GO" id="GO:0006353">
    <property type="term" value="P:DNA-templated transcription termination"/>
    <property type="evidence" value="ECO:0007669"/>
    <property type="project" value="UniProtKB-UniRule"/>
</dbReference>
<keyword evidence="4 6" id="KW-0805">Transcription regulation</keyword>
<keyword evidence="2 6" id="KW-0889">Transcription antitermination</keyword>
<evidence type="ECO:0000256" key="1">
    <source>
        <dbReference type="ARBA" id="ARBA00005952"/>
    </source>
</evidence>
<protein>
    <recommendedName>
        <fullName evidence="6">Transcription antitermination protein NusB</fullName>
    </recommendedName>
    <alternativeName>
        <fullName evidence="6">Antitermination factor NusB</fullName>
    </alternativeName>
</protein>
<evidence type="ECO:0000313" key="9">
    <source>
        <dbReference type="Proteomes" id="UP000502260"/>
    </source>
</evidence>
<evidence type="ECO:0000256" key="5">
    <source>
        <dbReference type="ARBA" id="ARBA00023163"/>
    </source>
</evidence>
<dbReference type="PANTHER" id="PTHR11078:SF3">
    <property type="entry name" value="ANTITERMINATION NUSB DOMAIN-CONTAINING PROTEIN"/>
    <property type="match status" value="1"/>
</dbReference>
<evidence type="ECO:0000256" key="2">
    <source>
        <dbReference type="ARBA" id="ARBA00022814"/>
    </source>
</evidence>
<dbReference type="Proteomes" id="UP000502260">
    <property type="component" value="Chromosome"/>
</dbReference>
<reference evidence="9" key="1">
    <citation type="submission" date="2020-03" db="EMBL/GenBank/DDBJ databases">
        <title>Complete genome sequence of sulfur-oxidizing bacterium skT11.</title>
        <authorList>
            <person name="Kanda M."/>
            <person name="Kojima H."/>
            <person name="Fukui M."/>
        </authorList>
    </citation>
    <scope>NUCLEOTIDE SEQUENCE [LARGE SCALE GENOMIC DNA]</scope>
    <source>
        <strain evidence="9">skT11</strain>
    </source>
</reference>
<dbReference type="InterPro" id="IPR006027">
    <property type="entry name" value="NusB_RsmB_TIM44"/>
</dbReference>
<name>A0A6F8VA16_9PROT</name>
<dbReference type="GO" id="GO:0003723">
    <property type="term" value="F:RNA binding"/>
    <property type="evidence" value="ECO:0007669"/>
    <property type="project" value="UniProtKB-UniRule"/>
</dbReference>
<keyword evidence="5 6" id="KW-0804">Transcription</keyword>
<proteinExistence type="inferred from homology"/>
<dbReference type="InterPro" id="IPR011605">
    <property type="entry name" value="NusB_fam"/>
</dbReference>
<organism evidence="8 9">
    <name type="scientific">Sulfurimicrobium lacus</name>
    <dbReference type="NCBI Taxonomy" id="2715678"/>
    <lineage>
        <taxon>Bacteria</taxon>
        <taxon>Pseudomonadati</taxon>
        <taxon>Pseudomonadota</taxon>
        <taxon>Betaproteobacteria</taxon>
        <taxon>Nitrosomonadales</taxon>
        <taxon>Sulfuricellaceae</taxon>
        <taxon>Sulfurimicrobium</taxon>
    </lineage>
</organism>
<comment type="similarity">
    <text evidence="1 6">Belongs to the NusB family.</text>
</comment>
<dbReference type="GO" id="GO:0005829">
    <property type="term" value="C:cytosol"/>
    <property type="evidence" value="ECO:0007669"/>
    <property type="project" value="TreeGrafter"/>
</dbReference>
<evidence type="ECO:0000256" key="3">
    <source>
        <dbReference type="ARBA" id="ARBA00022884"/>
    </source>
</evidence>
<sequence length="144" mass="16132">MKKNRRKARELALQGLYQRQLTGDPVDVIEAQLREHEEFAKIDDAHFAAMLRGAIKDAAALEAHIQPCLDRPLEELSPVERAILLLATYEFVHHIEIPYRVVINEAIELAKGYGGTDGYKYVNGVLDKLAAKVRTVEVTGKKPA</sequence>
<dbReference type="RefSeq" id="WP_173059857.1">
    <property type="nucleotide sequence ID" value="NZ_AP022853.1"/>
</dbReference>
<dbReference type="SUPFAM" id="SSF48013">
    <property type="entry name" value="NusB-like"/>
    <property type="match status" value="1"/>
</dbReference>
<comment type="function">
    <text evidence="6">Involved in transcription antitermination. Required for transcription of ribosomal RNA (rRNA) genes. Binds specifically to the boxA antiterminator sequence of the ribosomal RNA (rrn) operons.</text>
</comment>
<dbReference type="NCBIfam" id="TIGR01951">
    <property type="entry name" value="nusB"/>
    <property type="match status" value="1"/>
</dbReference>
<dbReference type="Gene3D" id="1.10.940.10">
    <property type="entry name" value="NusB-like"/>
    <property type="match status" value="1"/>
</dbReference>
<dbReference type="Pfam" id="PF01029">
    <property type="entry name" value="NusB"/>
    <property type="match status" value="1"/>
</dbReference>
<dbReference type="HAMAP" id="MF_00073">
    <property type="entry name" value="NusB"/>
    <property type="match status" value="1"/>
</dbReference>